<reference evidence="1 2" key="1">
    <citation type="submission" date="2013-11" db="EMBL/GenBank/DDBJ databases">
        <title>Draft genome of the bovine lungworm Dictyocaulus viviparus.</title>
        <authorList>
            <person name="Mitreva M."/>
        </authorList>
    </citation>
    <scope>NUCLEOTIDE SEQUENCE [LARGE SCALE GENOMIC DNA]</scope>
    <source>
        <strain evidence="1 2">HannoverDv2000</strain>
    </source>
</reference>
<gene>
    <name evidence="1" type="ORF">DICVIV_07263</name>
</gene>
<protein>
    <submittedName>
        <fullName evidence="1">Uncharacterized protein</fullName>
    </submittedName>
</protein>
<proteinExistence type="predicted"/>
<name>A0A0D8XQ31_DICVI</name>
<evidence type="ECO:0000313" key="1">
    <source>
        <dbReference type="EMBL" id="KJH46655.1"/>
    </source>
</evidence>
<dbReference type="EMBL" id="KN716341">
    <property type="protein sequence ID" value="KJH46655.1"/>
    <property type="molecule type" value="Genomic_DNA"/>
</dbReference>
<sequence length="83" mass="9272">MTIGCLPWESTCSNNNIAFYSSVAITINRQNKATHENSSVMRQMSAISDDDVTLRQSSIVTVIEIIIGNLSISRTIHQTRRQC</sequence>
<reference evidence="2" key="2">
    <citation type="journal article" date="2016" name="Sci. Rep.">
        <title>Dictyocaulus viviparus genome, variome and transcriptome elucidate lungworm biology and support future intervention.</title>
        <authorList>
            <person name="McNulty S.N."/>
            <person name="Strube C."/>
            <person name="Rosa B.A."/>
            <person name="Martin J.C."/>
            <person name="Tyagi R."/>
            <person name="Choi Y.J."/>
            <person name="Wang Q."/>
            <person name="Hallsworth Pepin K."/>
            <person name="Zhang X."/>
            <person name="Ozersky P."/>
            <person name="Wilson R.K."/>
            <person name="Sternberg P.W."/>
            <person name="Gasser R.B."/>
            <person name="Mitreva M."/>
        </authorList>
    </citation>
    <scope>NUCLEOTIDE SEQUENCE [LARGE SCALE GENOMIC DNA]</scope>
    <source>
        <strain evidence="2">HannoverDv2000</strain>
    </source>
</reference>
<dbReference type="Proteomes" id="UP000053766">
    <property type="component" value="Unassembled WGS sequence"/>
</dbReference>
<keyword evidence="2" id="KW-1185">Reference proteome</keyword>
<dbReference type="AlphaFoldDB" id="A0A0D8XQ31"/>
<accession>A0A0D8XQ31</accession>
<organism evidence="1 2">
    <name type="scientific">Dictyocaulus viviparus</name>
    <name type="common">Bovine lungworm</name>
    <dbReference type="NCBI Taxonomy" id="29172"/>
    <lineage>
        <taxon>Eukaryota</taxon>
        <taxon>Metazoa</taxon>
        <taxon>Ecdysozoa</taxon>
        <taxon>Nematoda</taxon>
        <taxon>Chromadorea</taxon>
        <taxon>Rhabditida</taxon>
        <taxon>Rhabditina</taxon>
        <taxon>Rhabditomorpha</taxon>
        <taxon>Strongyloidea</taxon>
        <taxon>Metastrongylidae</taxon>
        <taxon>Dictyocaulus</taxon>
    </lineage>
</organism>
<evidence type="ECO:0000313" key="2">
    <source>
        <dbReference type="Proteomes" id="UP000053766"/>
    </source>
</evidence>